<evidence type="ECO:0000256" key="4">
    <source>
        <dbReference type="ARBA" id="ARBA00022833"/>
    </source>
</evidence>
<dbReference type="SMART" id="SM00235">
    <property type="entry name" value="ZnMc"/>
    <property type="match status" value="1"/>
</dbReference>
<dbReference type="Pfam" id="PF01400">
    <property type="entry name" value="Astacin"/>
    <property type="match status" value="1"/>
</dbReference>
<dbReference type="EMBL" id="OA887762">
    <property type="protein sequence ID" value="CAD7283619.1"/>
    <property type="molecule type" value="Genomic_DNA"/>
</dbReference>
<dbReference type="GO" id="GO:0008270">
    <property type="term" value="F:zinc ion binding"/>
    <property type="evidence" value="ECO:0007669"/>
    <property type="project" value="UniProtKB-UniRule"/>
</dbReference>
<feature type="signal peptide" evidence="7">
    <location>
        <begin position="1"/>
        <end position="18"/>
    </location>
</feature>
<keyword evidence="5 6" id="KW-0482">Metalloprotease</keyword>
<dbReference type="InterPro" id="IPR001506">
    <property type="entry name" value="Peptidase_M12A"/>
</dbReference>
<dbReference type="AlphaFoldDB" id="A0A7R9GIA9"/>
<dbReference type="PANTHER" id="PTHR10127">
    <property type="entry name" value="DISCOIDIN, CUB, EGF, LAMININ , AND ZINC METALLOPROTEASE DOMAIN CONTAINING"/>
    <property type="match status" value="1"/>
</dbReference>
<keyword evidence="11" id="KW-1185">Reference proteome</keyword>
<feature type="chain" id="PRO_5036509519" description="Metalloendopeptidase" evidence="7">
    <location>
        <begin position="19"/>
        <end position="277"/>
    </location>
</feature>
<dbReference type="PANTHER" id="PTHR10127:SF780">
    <property type="entry name" value="METALLOENDOPEPTIDASE"/>
    <property type="match status" value="1"/>
</dbReference>
<dbReference type="EMBL" id="CAJPEX010005725">
    <property type="protein sequence ID" value="CAG0923771.1"/>
    <property type="molecule type" value="Genomic_DNA"/>
</dbReference>
<keyword evidence="1 6" id="KW-0645">Protease</keyword>
<feature type="domain" description="Peptidase M12A" evidence="9">
    <location>
        <begin position="1"/>
        <end position="200"/>
    </location>
</feature>
<feature type="binding site" evidence="6">
    <location>
        <position position="86"/>
    </location>
    <ligand>
        <name>Zn(2+)</name>
        <dbReference type="ChEBI" id="CHEBI:29105"/>
        <note>catalytic</note>
    </ligand>
</feature>
<keyword evidence="4 6" id="KW-0862">Zinc</keyword>
<reference evidence="10" key="1">
    <citation type="submission" date="2020-11" db="EMBL/GenBank/DDBJ databases">
        <authorList>
            <person name="Tran Van P."/>
        </authorList>
    </citation>
    <scope>NUCLEOTIDE SEQUENCE</scope>
</reference>
<feature type="region of interest" description="Disordered" evidence="8">
    <location>
        <begin position="204"/>
        <end position="235"/>
    </location>
</feature>
<accession>A0A7R9GIA9</accession>
<keyword evidence="2 6" id="KW-0479">Metal-binding</keyword>
<proteinExistence type="predicted"/>
<evidence type="ECO:0000313" key="10">
    <source>
        <dbReference type="EMBL" id="CAD7283619.1"/>
    </source>
</evidence>
<comment type="cofactor">
    <cofactor evidence="6 7">
        <name>Zn(2+)</name>
        <dbReference type="ChEBI" id="CHEBI:29105"/>
    </cofactor>
    <text evidence="6 7">Binds 1 zinc ion per subunit.</text>
</comment>
<evidence type="ECO:0000313" key="11">
    <source>
        <dbReference type="Proteomes" id="UP000678499"/>
    </source>
</evidence>
<dbReference type="EC" id="3.4.24.-" evidence="7"/>
<dbReference type="GO" id="GO:0006508">
    <property type="term" value="P:proteolysis"/>
    <property type="evidence" value="ECO:0007669"/>
    <property type="project" value="UniProtKB-KW"/>
</dbReference>
<dbReference type="PRINTS" id="PR00480">
    <property type="entry name" value="ASTACIN"/>
</dbReference>
<feature type="active site" evidence="6">
    <location>
        <position position="87"/>
    </location>
</feature>
<sequence>MQNKLLTVLLFNLMLIRADDRREVLQNKDMFGGDMAGGMNVPTINSTNFMDQSSGRCWSSVGMNRLGSQTLNLQSRSCWYKGTIIHEFLHAFGFLHEHQRYDRDLFITINQNNVNPDYSSSFTVDARASSTDVGIPYDVESIMHYGAFAFGLLNKTSYEYLQTIVVKSDPTRLLLEPYDKMNMSEGNVQEIALFYKGECTLTTSSSSSTTTTTTTTRTTKTTPTKATTMTTTTGAKTTTKPVTTVLPTITTSRTKFPRTASNLRWVLQQLAGLWSRT</sequence>
<evidence type="ECO:0000256" key="1">
    <source>
        <dbReference type="ARBA" id="ARBA00022670"/>
    </source>
</evidence>
<keyword evidence="7" id="KW-0732">Signal</keyword>
<feature type="binding site" evidence="6">
    <location>
        <position position="96"/>
    </location>
    <ligand>
        <name>Zn(2+)</name>
        <dbReference type="ChEBI" id="CHEBI:29105"/>
        <note>catalytic</note>
    </ligand>
</feature>
<evidence type="ECO:0000256" key="3">
    <source>
        <dbReference type="ARBA" id="ARBA00022801"/>
    </source>
</evidence>
<evidence type="ECO:0000256" key="2">
    <source>
        <dbReference type="ARBA" id="ARBA00022723"/>
    </source>
</evidence>
<evidence type="ECO:0000259" key="9">
    <source>
        <dbReference type="PROSITE" id="PS51864"/>
    </source>
</evidence>
<dbReference type="Gene3D" id="3.40.390.10">
    <property type="entry name" value="Collagenase (Catalytic Domain)"/>
    <property type="match status" value="1"/>
</dbReference>
<dbReference type="Proteomes" id="UP000678499">
    <property type="component" value="Unassembled WGS sequence"/>
</dbReference>
<protein>
    <recommendedName>
        <fullName evidence="7">Metalloendopeptidase</fullName>
        <ecNumber evidence="7">3.4.24.-</ecNumber>
    </recommendedName>
</protein>
<dbReference type="OrthoDB" id="291007at2759"/>
<dbReference type="PROSITE" id="PS51864">
    <property type="entry name" value="ASTACIN"/>
    <property type="match status" value="1"/>
</dbReference>
<dbReference type="InterPro" id="IPR024079">
    <property type="entry name" value="MetalloPept_cat_dom_sf"/>
</dbReference>
<keyword evidence="3 6" id="KW-0378">Hydrolase</keyword>
<name>A0A7R9GIA9_9CRUS</name>
<evidence type="ECO:0000256" key="6">
    <source>
        <dbReference type="PROSITE-ProRule" id="PRU01211"/>
    </source>
</evidence>
<feature type="binding site" evidence="6">
    <location>
        <position position="90"/>
    </location>
    <ligand>
        <name>Zn(2+)</name>
        <dbReference type="ChEBI" id="CHEBI:29105"/>
        <note>catalytic</note>
    </ligand>
</feature>
<evidence type="ECO:0000256" key="8">
    <source>
        <dbReference type="SAM" id="MobiDB-lite"/>
    </source>
</evidence>
<organism evidence="10">
    <name type="scientific">Notodromas monacha</name>
    <dbReference type="NCBI Taxonomy" id="399045"/>
    <lineage>
        <taxon>Eukaryota</taxon>
        <taxon>Metazoa</taxon>
        <taxon>Ecdysozoa</taxon>
        <taxon>Arthropoda</taxon>
        <taxon>Crustacea</taxon>
        <taxon>Oligostraca</taxon>
        <taxon>Ostracoda</taxon>
        <taxon>Podocopa</taxon>
        <taxon>Podocopida</taxon>
        <taxon>Cypridocopina</taxon>
        <taxon>Cypridoidea</taxon>
        <taxon>Cyprididae</taxon>
        <taxon>Notodromas</taxon>
    </lineage>
</organism>
<dbReference type="GO" id="GO:0004222">
    <property type="term" value="F:metalloendopeptidase activity"/>
    <property type="evidence" value="ECO:0007669"/>
    <property type="project" value="UniProtKB-UniRule"/>
</dbReference>
<evidence type="ECO:0000256" key="5">
    <source>
        <dbReference type="ARBA" id="ARBA00023049"/>
    </source>
</evidence>
<dbReference type="InterPro" id="IPR006026">
    <property type="entry name" value="Peptidase_Metallo"/>
</dbReference>
<gene>
    <name evidence="10" type="ORF">NMOB1V02_LOCUS11232</name>
</gene>
<evidence type="ECO:0000256" key="7">
    <source>
        <dbReference type="RuleBase" id="RU361183"/>
    </source>
</evidence>
<dbReference type="SUPFAM" id="SSF55486">
    <property type="entry name" value="Metalloproteases ('zincins'), catalytic domain"/>
    <property type="match status" value="1"/>
</dbReference>
<comment type="caution">
    <text evidence="6">Lacks conserved residue(s) required for the propagation of feature annotation.</text>
</comment>